<proteinExistence type="predicted"/>
<feature type="region of interest" description="Disordered" evidence="1">
    <location>
        <begin position="319"/>
        <end position="349"/>
    </location>
</feature>
<dbReference type="PANTHER" id="PTHR14390">
    <property type="entry name" value="G PATCH DOMAIN CONTAINING PROTEIN 3"/>
    <property type="match status" value="1"/>
</dbReference>
<keyword evidence="4" id="KW-1185">Reference proteome</keyword>
<evidence type="ECO:0000259" key="2">
    <source>
        <dbReference type="PROSITE" id="PS50174"/>
    </source>
</evidence>
<dbReference type="EMBL" id="JACVVK020000150">
    <property type="protein sequence ID" value="KAK7488497.1"/>
    <property type="molecule type" value="Genomic_DNA"/>
</dbReference>
<gene>
    <name evidence="3" type="ORF">BaRGS_00020282</name>
</gene>
<evidence type="ECO:0000313" key="3">
    <source>
        <dbReference type="EMBL" id="KAK7488497.1"/>
    </source>
</evidence>
<dbReference type="InterPro" id="IPR000467">
    <property type="entry name" value="G_patch_dom"/>
</dbReference>
<evidence type="ECO:0000256" key="1">
    <source>
        <dbReference type="SAM" id="MobiDB-lite"/>
    </source>
</evidence>
<name>A0ABD0KN08_9CAEN</name>
<organism evidence="3 4">
    <name type="scientific">Batillaria attramentaria</name>
    <dbReference type="NCBI Taxonomy" id="370345"/>
    <lineage>
        <taxon>Eukaryota</taxon>
        <taxon>Metazoa</taxon>
        <taxon>Spiralia</taxon>
        <taxon>Lophotrochozoa</taxon>
        <taxon>Mollusca</taxon>
        <taxon>Gastropoda</taxon>
        <taxon>Caenogastropoda</taxon>
        <taxon>Sorbeoconcha</taxon>
        <taxon>Cerithioidea</taxon>
        <taxon>Batillariidae</taxon>
        <taxon>Batillaria</taxon>
    </lineage>
</organism>
<sequence length="607" mass="69010">MSNNTSCKVVKPLPETSADVSFSGALFGFGDRIFLLPREVTPLVSQIKIRSKDVLPQKLDFVGYFCKMDGVLGGSVRPVYAVVNNIPQFYHSADLRRFFSRFVETKGFECFHFRHRPEQQSVKTSLEHSSGVATTSTKKQDSNTKTFCCIIKLKENRFTDLIRTYHQRHWQDSQGESISSCCLISRLKISSVSVEGDSTDCSHDRPATKYQTRGDKKRIPPEREEFKEEDLQKLPELRPPSVMPNGNVGTTTSHFLALIKECKLPPSVIKKLQLDFPKSKDRGKYGSVPFDYKTGVEIEEDVGSDLIVTSSEVLGDSDNQVEIVPDNTGSADGDAELPSSTLSSQTQPDYREVRRLKKLAKRERRKLMDERIEEKMVDFEKAGSDSGDDNDTCEEWERHEAMYDDVTNQGRNKDRLFEEEMEIVWEKGGSGLVFYTDAQYWQEKEGDFDEQTADDLDVDMSAYYETGAGDKDIRDFVTIRQEQRRRRGLEQTDRFSAGIGKFERHTKGIGRKILEKQGWTEGEGLGSTIHGIADALDNEGQHPRDKKGLGYRGEKLVKYGSSVSRKRKHEGEALITTVYDNPTATDPVEPLLRRNDPSYIKHRDRIN</sequence>
<feature type="domain" description="G-patch" evidence="2">
    <location>
        <begin position="506"/>
        <end position="554"/>
    </location>
</feature>
<comment type="caution">
    <text evidence="3">The sequence shown here is derived from an EMBL/GenBank/DDBJ whole genome shotgun (WGS) entry which is preliminary data.</text>
</comment>
<feature type="region of interest" description="Disordered" evidence="1">
    <location>
        <begin position="581"/>
        <end position="607"/>
    </location>
</feature>
<feature type="region of interest" description="Disordered" evidence="1">
    <location>
        <begin position="198"/>
        <end position="246"/>
    </location>
</feature>
<evidence type="ECO:0000313" key="4">
    <source>
        <dbReference type="Proteomes" id="UP001519460"/>
    </source>
</evidence>
<feature type="compositionally biased region" description="Basic and acidic residues" evidence="1">
    <location>
        <begin position="591"/>
        <end position="607"/>
    </location>
</feature>
<dbReference type="AlphaFoldDB" id="A0ABD0KN08"/>
<reference evidence="3 4" key="1">
    <citation type="journal article" date="2023" name="Sci. Data">
        <title>Genome assembly of the Korean intertidal mud-creeper Batillaria attramentaria.</title>
        <authorList>
            <person name="Patra A.K."/>
            <person name="Ho P.T."/>
            <person name="Jun S."/>
            <person name="Lee S.J."/>
            <person name="Kim Y."/>
            <person name="Won Y.J."/>
        </authorList>
    </citation>
    <scope>NUCLEOTIDE SEQUENCE [LARGE SCALE GENOMIC DNA]</scope>
    <source>
        <strain evidence="3">Wonlab-2016</strain>
    </source>
</reference>
<feature type="compositionally biased region" description="Polar residues" evidence="1">
    <location>
        <begin position="338"/>
        <end position="348"/>
    </location>
</feature>
<accession>A0ABD0KN08</accession>
<dbReference type="SMART" id="SM00443">
    <property type="entry name" value="G_patch"/>
    <property type="match status" value="1"/>
</dbReference>
<protein>
    <recommendedName>
        <fullName evidence="2">G-patch domain-containing protein</fullName>
    </recommendedName>
</protein>
<dbReference type="Pfam" id="PF01585">
    <property type="entry name" value="G-patch"/>
    <property type="match status" value="1"/>
</dbReference>
<dbReference type="PANTHER" id="PTHR14390:SF2">
    <property type="entry name" value="G PATCH DOMAIN-CONTAINING PROTEIN 3"/>
    <property type="match status" value="1"/>
</dbReference>
<dbReference type="Proteomes" id="UP001519460">
    <property type="component" value="Unassembled WGS sequence"/>
</dbReference>
<feature type="compositionally biased region" description="Basic and acidic residues" evidence="1">
    <location>
        <begin position="200"/>
        <end position="236"/>
    </location>
</feature>
<dbReference type="InterPro" id="IPR040341">
    <property type="entry name" value="GPATCH3"/>
</dbReference>
<dbReference type="PROSITE" id="PS50174">
    <property type="entry name" value="G_PATCH"/>
    <property type="match status" value="1"/>
</dbReference>